<organism evidence="1 2">
    <name type="scientific">Mucuna pruriens</name>
    <name type="common">Velvet bean</name>
    <name type="synonym">Dolichos pruriens</name>
    <dbReference type="NCBI Taxonomy" id="157652"/>
    <lineage>
        <taxon>Eukaryota</taxon>
        <taxon>Viridiplantae</taxon>
        <taxon>Streptophyta</taxon>
        <taxon>Embryophyta</taxon>
        <taxon>Tracheophyta</taxon>
        <taxon>Spermatophyta</taxon>
        <taxon>Magnoliopsida</taxon>
        <taxon>eudicotyledons</taxon>
        <taxon>Gunneridae</taxon>
        <taxon>Pentapetalae</taxon>
        <taxon>rosids</taxon>
        <taxon>fabids</taxon>
        <taxon>Fabales</taxon>
        <taxon>Fabaceae</taxon>
        <taxon>Papilionoideae</taxon>
        <taxon>50 kb inversion clade</taxon>
        <taxon>NPAAA clade</taxon>
        <taxon>indigoferoid/millettioid clade</taxon>
        <taxon>Phaseoleae</taxon>
        <taxon>Mucuna</taxon>
    </lineage>
</organism>
<sequence>MTIEERRKVVDQHTCSREFRVKLLSTKWLSGKLQIMNYIREKAQKKWNVGITKSKALRAMNVAKNMVDGSFKEQYKRIYDYSDELLRLNLRSTMKIKVEASLDDESDI</sequence>
<dbReference type="AlphaFoldDB" id="A0A371EM56"/>
<evidence type="ECO:0000313" key="1">
    <source>
        <dbReference type="EMBL" id="RDX67044.1"/>
    </source>
</evidence>
<keyword evidence="2" id="KW-1185">Reference proteome</keyword>
<proteinExistence type="predicted"/>
<name>A0A371EM56_MUCPR</name>
<dbReference type="OrthoDB" id="1389923at2759"/>
<evidence type="ECO:0000313" key="2">
    <source>
        <dbReference type="Proteomes" id="UP000257109"/>
    </source>
</evidence>
<reference evidence="1" key="1">
    <citation type="submission" date="2018-05" db="EMBL/GenBank/DDBJ databases">
        <title>Draft genome of Mucuna pruriens seed.</title>
        <authorList>
            <person name="Nnadi N.E."/>
            <person name="Vos R."/>
            <person name="Hasami M.H."/>
            <person name="Devisetty U.K."/>
            <person name="Aguiy J.C."/>
        </authorList>
    </citation>
    <scope>NUCLEOTIDE SEQUENCE [LARGE SCALE GENOMIC DNA]</scope>
    <source>
        <strain evidence="1">JCA_2017</strain>
    </source>
</reference>
<comment type="caution">
    <text evidence="1">The sequence shown here is derived from an EMBL/GenBank/DDBJ whole genome shotgun (WGS) entry which is preliminary data.</text>
</comment>
<accession>A0A371EM56</accession>
<feature type="non-terminal residue" evidence="1">
    <location>
        <position position="1"/>
    </location>
</feature>
<dbReference type="PANTHER" id="PTHR31973">
    <property type="entry name" value="POLYPROTEIN, PUTATIVE-RELATED"/>
    <property type="match status" value="1"/>
</dbReference>
<dbReference type="PANTHER" id="PTHR31973:SF187">
    <property type="entry name" value="MUTATOR TRANSPOSASE MUDRA PROTEIN"/>
    <property type="match status" value="1"/>
</dbReference>
<protein>
    <submittedName>
        <fullName evidence="1">Uncharacterized protein</fullName>
    </submittedName>
</protein>
<dbReference type="EMBL" id="QJKJ01013153">
    <property type="protein sequence ID" value="RDX67044.1"/>
    <property type="molecule type" value="Genomic_DNA"/>
</dbReference>
<gene>
    <name evidence="1" type="ORF">CR513_54137</name>
</gene>
<dbReference type="Proteomes" id="UP000257109">
    <property type="component" value="Unassembled WGS sequence"/>
</dbReference>